<protein>
    <submittedName>
        <fullName evidence="3">Uncharacterized protein</fullName>
    </submittedName>
</protein>
<dbReference type="Proteomes" id="UP000736672">
    <property type="component" value="Unassembled WGS sequence"/>
</dbReference>
<gene>
    <name evidence="3" type="ORF">B0J15DRAFT_473266</name>
</gene>
<feature type="signal peptide" evidence="2">
    <location>
        <begin position="1"/>
        <end position="19"/>
    </location>
</feature>
<evidence type="ECO:0000256" key="2">
    <source>
        <dbReference type="SAM" id="SignalP"/>
    </source>
</evidence>
<comment type="caution">
    <text evidence="3">The sequence shown here is derived from an EMBL/GenBank/DDBJ whole genome shotgun (WGS) entry which is preliminary data.</text>
</comment>
<sequence>MSLWLAEMLWTLLRDCSQALVMDQSSELGQAPLPVRRQTGGLQSICSPVLHSENLPGSLQIISRRDISHGEKRYRETIVQQFSERDSSDQKIVPGQGIYPHLETFPNISKDTPIKSDFQMNPLKEESSQWTERVQPNKNITPEANSPICDLA</sequence>
<accession>A0A9P9JM18</accession>
<dbReference type="EMBL" id="JAGTJS010000043">
    <property type="protein sequence ID" value="KAH7228639.1"/>
    <property type="molecule type" value="Genomic_DNA"/>
</dbReference>
<evidence type="ECO:0000313" key="3">
    <source>
        <dbReference type="EMBL" id="KAH7228639.1"/>
    </source>
</evidence>
<organism evidence="3 4">
    <name type="scientific">Fusarium solani</name>
    <name type="common">Filamentous fungus</name>
    <dbReference type="NCBI Taxonomy" id="169388"/>
    <lineage>
        <taxon>Eukaryota</taxon>
        <taxon>Fungi</taxon>
        <taxon>Dikarya</taxon>
        <taxon>Ascomycota</taxon>
        <taxon>Pezizomycotina</taxon>
        <taxon>Sordariomycetes</taxon>
        <taxon>Hypocreomycetidae</taxon>
        <taxon>Hypocreales</taxon>
        <taxon>Nectriaceae</taxon>
        <taxon>Fusarium</taxon>
        <taxon>Fusarium solani species complex</taxon>
    </lineage>
</organism>
<keyword evidence="2" id="KW-0732">Signal</keyword>
<feature type="compositionally biased region" description="Polar residues" evidence="1">
    <location>
        <begin position="128"/>
        <end position="144"/>
    </location>
</feature>
<feature type="region of interest" description="Disordered" evidence="1">
    <location>
        <begin position="110"/>
        <end position="152"/>
    </location>
</feature>
<evidence type="ECO:0000313" key="4">
    <source>
        <dbReference type="Proteomes" id="UP000736672"/>
    </source>
</evidence>
<evidence type="ECO:0000256" key="1">
    <source>
        <dbReference type="SAM" id="MobiDB-lite"/>
    </source>
</evidence>
<keyword evidence="4" id="KW-1185">Reference proteome</keyword>
<name>A0A9P9JM18_FUSSL</name>
<proteinExistence type="predicted"/>
<reference evidence="3" key="1">
    <citation type="journal article" date="2021" name="Nat. Commun.">
        <title>Genetic determinants of endophytism in the Arabidopsis root mycobiome.</title>
        <authorList>
            <person name="Mesny F."/>
            <person name="Miyauchi S."/>
            <person name="Thiergart T."/>
            <person name="Pickel B."/>
            <person name="Atanasova L."/>
            <person name="Karlsson M."/>
            <person name="Huettel B."/>
            <person name="Barry K.W."/>
            <person name="Haridas S."/>
            <person name="Chen C."/>
            <person name="Bauer D."/>
            <person name="Andreopoulos W."/>
            <person name="Pangilinan J."/>
            <person name="LaButti K."/>
            <person name="Riley R."/>
            <person name="Lipzen A."/>
            <person name="Clum A."/>
            <person name="Drula E."/>
            <person name="Henrissat B."/>
            <person name="Kohler A."/>
            <person name="Grigoriev I.V."/>
            <person name="Martin F.M."/>
            <person name="Hacquard S."/>
        </authorList>
    </citation>
    <scope>NUCLEOTIDE SEQUENCE</scope>
    <source>
        <strain evidence="3">FSSC 5 MPI-SDFR-AT-0091</strain>
    </source>
</reference>
<dbReference type="AlphaFoldDB" id="A0A9P9JM18"/>
<feature type="chain" id="PRO_5040251551" evidence="2">
    <location>
        <begin position="20"/>
        <end position="152"/>
    </location>
</feature>